<reference evidence="2" key="1">
    <citation type="submission" date="2023-03" db="EMBL/GenBank/DDBJ databases">
        <title>Massive genome expansion in bonnet fungi (Mycena s.s.) driven by repeated elements and novel gene families across ecological guilds.</title>
        <authorList>
            <consortium name="Lawrence Berkeley National Laboratory"/>
            <person name="Harder C.B."/>
            <person name="Miyauchi S."/>
            <person name="Viragh M."/>
            <person name="Kuo A."/>
            <person name="Thoen E."/>
            <person name="Andreopoulos B."/>
            <person name="Lu D."/>
            <person name="Skrede I."/>
            <person name="Drula E."/>
            <person name="Henrissat B."/>
            <person name="Morin E."/>
            <person name="Kohler A."/>
            <person name="Barry K."/>
            <person name="LaButti K."/>
            <person name="Morin E."/>
            <person name="Salamov A."/>
            <person name="Lipzen A."/>
            <person name="Mereny Z."/>
            <person name="Hegedus B."/>
            <person name="Baldrian P."/>
            <person name="Stursova M."/>
            <person name="Weitz H."/>
            <person name="Taylor A."/>
            <person name="Grigoriev I.V."/>
            <person name="Nagy L.G."/>
            <person name="Martin F."/>
            <person name="Kauserud H."/>
        </authorList>
    </citation>
    <scope>NUCLEOTIDE SEQUENCE</scope>
    <source>
        <strain evidence="2">9144</strain>
    </source>
</reference>
<name>A0AAD6UTX4_9AGAR</name>
<dbReference type="EMBL" id="JARJCW010000098">
    <property type="protein sequence ID" value="KAJ7194378.1"/>
    <property type="molecule type" value="Genomic_DNA"/>
</dbReference>
<evidence type="ECO:0000256" key="1">
    <source>
        <dbReference type="SAM" id="MobiDB-lite"/>
    </source>
</evidence>
<comment type="caution">
    <text evidence="2">The sequence shown here is derived from an EMBL/GenBank/DDBJ whole genome shotgun (WGS) entry which is preliminary data.</text>
</comment>
<proteinExistence type="predicted"/>
<feature type="region of interest" description="Disordered" evidence="1">
    <location>
        <begin position="103"/>
        <end position="153"/>
    </location>
</feature>
<evidence type="ECO:0000313" key="3">
    <source>
        <dbReference type="Proteomes" id="UP001219525"/>
    </source>
</evidence>
<evidence type="ECO:0000313" key="2">
    <source>
        <dbReference type="EMBL" id="KAJ7194378.1"/>
    </source>
</evidence>
<dbReference type="Proteomes" id="UP001219525">
    <property type="component" value="Unassembled WGS sequence"/>
</dbReference>
<organism evidence="2 3">
    <name type="scientific">Mycena pura</name>
    <dbReference type="NCBI Taxonomy" id="153505"/>
    <lineage>
        <taxon>Eukaryota</taxon>
        <taxon>Fungi</taxon>
        <taxon>Dikarya</taxon>
        <taxon>Basidiomycota</taxon>
        <taxon>Agaricomycotina</taxon>
        <taxon>Agaricomycetes</taxon>
        <taxon>Agaricomycetidae</taxon>
        <taxon>Agaricales</taxon>
        <taxon>Marasmiineae</taxon>
        <taxon>Mycenaceae</taxon>
        <taxon>Mycena</taxon>
    </lineage>
</organism>
<keyword evidence="3" id="KW-1185">Reference proteome</keyword>
<gene>
    <name evidence="2" type="ORF">GGX14DRAFT_404647</name>
</gene>
<feature type="compositionally biased region" description="Basic residues" evidence="1">
    <location>
        <begin position="129"/>
        <end position="150"/>
    </location>
</feature>
<sequence>MPACAKPIDRPTDRPTDRPGLIIPTVLLATSTLNSFSLSFHHHLSPSSPALRRLAHQHCACRYYLASARMVLPDSTLPLCPQHSRCRPEGARPNILLGPQRDARAQDRNRARIPSASCKEEIESGRARAPARTRSARRPARRAPRRRARVGPRPGAAELPFARAAACLGCWKIELYRRHPASSPGPAPASPFVHDGLLRPSSLVSKVRLLTVFGRGLNDDRYPSPSVTMQSRAPLEMPRYSMPSPQVPASARSTRVPAPACVNAHRRLYDAVAALQTTTGTCCRLCASYAKVFPPALK</sequence>
<accession>A0AAD6UTX4</accession>
<protein>
    <submittedName>
        <fullName evidence="2">Uncharacterized protein</fullName>
    </submittedName>
</protein>
<dbReference type="AlphaFoldDB" id="A0AAD6UTX4"/>